<evidence type="ECO:0000313" key="2">
    <source>
        <dbReference type="EMBL" id="RPB15499.1"/>
    </source>
</evidence>
<keyword evidence="1" id="KW-1133">Transmembrane helix</keyword>
<organism evidence="2 3">
    <name type="scientific">Morchella conica CCBAS932</name>
    <dbReference type="NCBI Taxonomy" id="1392247"/>
    <lineage>
        <taxon>Eukaryota</taxon>
        <taxon>Fungi</taxon>
        <taxon>Dikarya</taxon>
        <taxon>Ascomycota</taxon>
        <taxon>Pezizomycotina</taxon>
        <taxon>Pezizomycetes</taxon>
        <taxon>Pezizales</taxon>
        <taxon>Morchellaceae</taxon>
        <taxon>Morchella</taxon>
    </lineage>
</organism>
<sequence>MLLMAGWGWELAKSIPLSAVIINCRYLFPANDGFMYMAAQLKTLGRGFFFEHILNTCLLLIYCSTRGPVVVTFTAVYCVLFLVGCRASKIRFNNLWKVTGHT</sequence>
<dbReference type="EMBL" id="ML119113">
    <property type="protein sequence ID" value="RPB15499.1"/>
    <property type="molecule type" value="Genomic_DNA"/>
</dbReference>
<proteinExistence type="predicted"/>
<dbReference type="InParanoid" id="A0A3N4L1E6"/>
<name>A0A3N4L1E6_9PEZI</name>
<evidence type="ECO:0000256" key="1">
    <source>
        <dbReference type="SAM" id="Phobius"/>
    </source>
</evidence>
<keyword evidence="1" id="KW-0472">Membrane</keyword>
<keyword evidence="3" id="KW-1185">Reference proteome</keyword>
<evidence type="ECO:0000313" key="3">
    <source>
        <dbReference type="Proteomes" id="UP000277580"/>
    </source>
</evidence>
<dbReference type="OrthoDB" id="10323516at2759"/>
<reference evidence="2 3" key="1">
    <citation type="journal article" date="2018" name="Nat. Ecol. Evol.">
        <title>Pezizomycetes genomes reveal the molecular basis of ectomycorrhizal truffle lifestyle.</title>
        <authorList>
            <person name="Murat C."/>
            <person name="Payen T."/>
            <person name="Noel B."/>
            <person name="Kuo A."/>
            <person name="Morin E."/>
            <person name="Chen J."/>
            <person name="Kohler A."/>
            <person name="Krizsan K."/>
            <person name="Balestrini R."/>
            <person name="Da Silva C."/>
            <person name="Montanini B."/>
            <person name="Hainaut M."/>
            <person name="Levati E."/>
            <person name="Barry K.W."/>
            <person name="Belfiori B."/>
            <person name="Cichocki N."/>
            <person name="Clum A."/>
            <person name="Dockter R.B."/>
            <person name="Fauchery L."/>
            <person name="Guy J."/>
            <person name="Iotti M."/>
            <person name="Le Tacon F."/>
            <person name="Lindquist E.A."/>
            <person name="Lipzen A."/>
            <person name="Malagnac F."/>
            <person name="Mello A."/>
            <person name="Molinier V."/>
            <person name="Miyauchi S."/>
            <person name="Poulain J."/>
            <person name="Riccioni C."/>
            <person name="Rubini A."/>
            <person name="Sitrit Y."/>
            <person name="Splivallo R."/>
            <person name="Traeger S."/>
            <person name="Wang M."/>
            <person name="Zifcakova L."/>
            <person name="Wipf D."/>
            <person name="Zambonelli A."/>
            <person name="Paolocci F."/>
            <person name="Nowrousian M."/>
            <person name="Ottonello S."/>
            <person name="Baldrian P."/>
            <person name="Spatafora J.W."/>
            <person name="Henrissat B."/>
            <person name="Nagy L.G."/>
            <person name="Aury J.M."/>
            <person name="Wincker P."/>
            <person name="Grigoriev I.V."/>
            <person name="Bonfante P."/>
            <person name="Martin F.M."/>
        </authorList>
    </citation>
    <scope>NUCLEOTIDE SEQUENCE [LARGE SCALE GENOMIC DNA]</scope>
    <source>
        <strain evidence="2 3">CCBAS932</strain>
    </source>
</reference>
<accession>A0A3N4L1E6</accession>
<dbReference type="AlphaFoldDB" id="A0A3N4L1E6"/>
<keyword evidence="1" id="KW-0812">Transmembrane</keyword>
<gene>
    <name evidence="2" type="ORF">P167DRAFT_563111</name>
</gene>
<dbReference type="Proteomes" id="UP000277580">
    <property type="component" value="Unassembled WGS sequence"/>
</dbReference>
<protein>
    <submittedName>
        <fullName evidence="2">Uncharacterized protein</fullName>
    </submittedName>
</protein>
<feature type="transmembrane region" description="Helical" evidence="1">
    <location>
        <begin position="68"/>
        <end position="87"/>
    </location>
</feature>